<evidence type="ECO:0000313" key="1">
    <source>
        <dbReference type="EMBL" id="SVE62206.1"/>
    </source>
</evidence>
<organism evidence="1">
    <name type="scientific">marine metagenome</name>
    <dbReference type="NCBI Taxonomy" id="408172"/>
    <lineage>
        <taxon>unclassified sequences</taxon>
        <taxon>metagenomes</taxon>
        <taxon>ecological metagenomes</taxon>
    </lineage>
</organism>
<name>A0A383EZ98_9ZZZZ</name>
<accession>A0A383EZ98</accession>
<gene>
    <name evidence="1" type="ORF">METZ01_LOCUS515060</name>
</gene>
<protein>
    <submittedName>
        <fullName evidence="1">Uncharacterized protein</fullName>
    </submittedName>
</protein>
<dbReference type="EMBL" id="UINC01230186">
    <property type="protein sequence ID" value="SVE62206.1"/>
    <property type="molecule type" value="Genomic_DNA"/>
</dbReference>
<sequence length="228" mass="22382">IGGTTPASGTFTSITSSGGTVDNTVIGGTTPAAGTFTSVTSTGGVQANGNLSLDDGTTTIAASELNVLDGVTAGVVADDKALVVDRDKNIGIIRNLTASDTVTAGVFVGSASGLTGIQADSIAVLSGASPLVLEGSSDDDSETTIMVTDPTEDRTITLPNTTGTVITTGNMSSITSTGTIAEGTWQGKVIVDTYLADDLTIFGGTIDSTDIGGTTPASGTFTSITSSG</sequence>
<feature type="non-terminal residue" evidence="1">
    <location>
        <position position="1"/>
    </location>
</feature>
<proteinExistence type="predicted"/>
<feature type="non-terminal residue" evidence="1">
    <location>
        <position position="228"/>
    </location>
</feature>
<dbReference type="AlphaFoldDB" id="A0A383EZ98"/>
<reference evidence="1" key="1">
    <citation type="submission" date="2018-05" db="EMBL/GenBank/DDBJ databases">
        <authorList>
            <person name="Lanie J.A."/>
            <person name="Ng W.-L."/>
            <person name="Kazmierczak K.M."/>
            <person name="Andrzejewski T.M."/>
            <person name="Davidsen T.M."/>
            <person name="Wayne K.J."/>
            <person name="Tettelin H."/>
            <person name="Glass J.I."/>
            <person name="Rusch D."/>
            <person name="Podicherti R."/>
            <person name="Tsui H.-C.T."/>
            <person name="Winkler M.E."/>
        </authorList>
    </citation>
    <scope>NUCLEOTIDE SEQUENCE</scope>
</reference>